<dbReference type="OrthoDB" id="7676733at2"/>
<feature type="compositionally biased region" description="Basic and acidic residues" evidence="1">
    <location>
        <begin position="492"/>
        <end position="524"/>
    </location>
</feature>
<feature type="region of interest" description="Disordered" evidence="1">
    <location>
        <begin position="371"/>
        <end position="391"/>
    </location>
</feature>
<feature type="region of interest" description="Disordered" evidence="1">
    <location>
        <begin position="331"/>
        <end position="353"/>
    </location>
</feature>
<dbReference type="Gene3D" id="3.30.750.140">
    <property type="match status" value="1"/>
</dbReference>
<accession>A0A1H0B6R6</accession>
<feature type="domain" description="Flagellar hook-length control protein-like C-terminal" evidence="2">
    <location>
        <begin position="395"/>
        <end position="463"/>
    </location>
</feature>
<protein>
    <submittedName>
        <fullName evidence="3">Hook-length control protein FliK</fullName>
    </submittedName>
</protein>
<feature type="region of interest" description="Disordered" evidence="1">
    <location>
        <begin position="1"/>
        <end position="91"/>
    </location>
</feature>
<proteinExistence type="predicted"/>
<keyword evidence="4" id="KW-1185">Reference proteome</keyword>
<dbReference type="AlphaFoldDB" id="A0A1H0B6R6"/>
<dbReference type="EMBL" id="FNHS01000008">
    <property type="protein sequence ID" value="SDN41311.1"/>
    <property type="molecule type" value="Genomic_DNA"/>
</dbReference>
<gene>
    <name evidence="3" type="ORF">SAMN05216360_10865</name>
</gene>
<dbReference type="InterPro" id="IPR038610">
    <property type="entry name" value="FliK-like_C_sf"/>
</dbReference>
<dbReference type="Pfam" id="PF02120">
    <property type="entry name" value="Flg_hook"/>
    <property type="match status" value="1"/>
</dbReference>
<evidence type="ECO:0000313" key="3">
    <source>
        <dbReference type="EMBL" id="SDN41311.1"/>
    </source>
</evidence>
<name>A0A1H0B6R6_9HYPH</name>
<feature type="compositionally biased region" description="Polar residues" evidence="1">
    <location>
        <begin position="69"/>
        <end position="78"/>
    </location>
</feature>
<evidence type="ECO:0000259" key="2">
    <source>
        <dbReference type="Pfam" id="PF02120"/>
    </source>
</evidence>
<feature type="region of interest" description="Disordered" evidence="1">
    <location>
        <begin position="224"/>
        <end position="263"/>
    </location>
</feature>
<sequence>MNPISATLKQPAPQPDREVNASQPEADVQNPPQAGGRRGFADALRAASGQSASPRGGTGGSEPAASDDATGTNDSTQAVPGIPAASPAADPAGAAAAILANILNASATPAAAALPVAGADGRAGAAGAATDGPAPAGSALRIAASAPGATNGPGSVPLDDTVLGLTNAAATAVPRRDGTDPTDPSLGGQIPARQPSAGPLSAGPIPAAPPKVTVLDRAAHFKPVLPNAAPGEPALSPPPAPVSGREPAPGPAEGAGAKLQRAQTEVPALVAAAALKAPAPGPVQSPSQTVSDPAGAAVRATGAGLEKADVTALSDIRAVSGIAWTGLATDKRSGETEAADPPTPSATGLGLPAGTLPTIAAAIRDEIDRAAASEPAARASQTDPAVPAAPDGPLRVLRIQLRPDDLGTVTVELRLANGQLETHLRASQAETAALLHRDAAILTDLLKQANYQPEVTVSQARASDSGGFSGNAPSQGQPGFSDGGARPGQGGDRQRQADRSPAAGRREGERGDETIRPRDSGVYL</sequence>
<dbReference type="Proteomes" id="UP000198704">
    <property type="component" value="Unassembled WGS sequence"/>
</dbReference>
<feature type="compositionally biased region" description="Low complexity" evidence="1">
    <location>
        <begin position="80"/>
        <end position="91"/>
    </location>
</feature>
<reference evidence="4" key="1">
    <citation type="submission" date="2016-10" db="EMBL/GenBank/DDBJ databases">
        <authorList>
            <person name="Varghese N."/>
            <person name="Submissions S."/>
        </authorList>
    </citation>
    <scope>NUCLEOTIDE SEQUENCE [LARGE SCALE GENOMIC DNA]</scope>
    <source>
        <strain evidence="4">BL47</strain>
    </source>
</reference>
<dbReference type="CDD" id="cd17470">
    <property type="entry name" value="T3SS_Flik_C"/>
    <property type="match status" value="1"/>
</dbReference>
<dbReference type="InterPro" id="IPR021136">
    <property type="entry name" value="Flagellar_hook_control-like_C"/>
</dbReference>
<feature type="compositionally biased region" description="Gly residues" evidence="1">
    <location>
        <begin position="481"/>
        <end position="491"/>
    </location>
</feature>
<dbReference type="STRING" id="582672.SAMN05216360_10865"/>
<evidence type="ECO:0000256" key="1">
    <source>
        <dbReference type="SAM" id="MobiDB-lite"/>
    </source>
</evidence>
<feature type="region of interest" description="Disordered" evidence="1">
    <location>
        <begin position="167"/>
        <end position="209"/>
    </location>
</feature>
<organism evidence="3 4">
    <name type="scientific">Methylobacterium phyllostachyos</name>
    <dbReference type="NCBI Taxonomy" id="582672"/>
    <lineage>
        <taxon>Bacteria</taxon>
        <taxon>Pseudomonadati</taxon>
        <taxon>Pseudomonadota</taxon>
        <taxon>Alphaproteobacteria</taxon>
        <taxon>Hyphomicrobiales</taxon>
        <taxon>Methylobacteriaceae</taxon>
        <taxon>Methylobacterium</taxon>
    </lineage>
</organism>
<dbReference type="RefSeq" id="WP_091716606.1">
    <property type="nucleotide sequence ID" value="NZ_FNHS01000008.1"/>
</dbReference>
<evidence type="ECO:0000313" key="4">
    <source>
        <dbReference type="Proteomes" id="UP000198704"/>
    </source>
</evidence>
<feature type="region of interest" description="Disordered" evidence="1">
    <location>
        <begin position="457"/>
        <end position="524"/>
    </location>
</feature>